<feature type="region of interest" description="Disordered" evidence="7">
    <location>
        <begin position="570"/>
        <end position="593"/>
    </location>
</feature>
<dbReference type="CDD" id="cd07496">
    <property type="entry name" value="Peptidases_S8_13"/>
    <property type="match status" value="1"/>
</dbReference>
<dbReference type="PANTHER" id="PTHR43806:SF11">
    <property type="entry name" value="CEREVISIN-RELATED"/>
    <property type="match status" value="1"/>
</dbReference>
<evidence type="ECO:0000256" key="7">
    <source>
        <dbReference type="SAM" id="MobiDB-lite"/>
    </source>
</evidence>
<dbReference type="SUPFAM" id="SSF52743">
    <property type="entry name" value="Subtilisin-like"/>
    <property type="match status" value="1"/>
</dbReference>
<reference evidence="10 11" key="1">
    <citation type="submission" date="2017-05" db="EMBL/GenBank/DDBJ databases">
        <title>Genomic insights into alkan degradation activity of Oleiphilus messinensis.</title>
        <authorList>
            <person name="Kozyavkin S.A."/>
            <person name="Slesarev A.I."/>
            <person name="Golyshin P.N."/>
            <person name="Korzhenkov A."/>
            <person name="Golyshina O.N."/>
            <person name="Toshchakov S.V."/>
        </authorList>
    </citation>
    <scope>NUCLEOTIDE SEQUENCE [LARGE SCALE GENOMIC DNA]</scope>
    <source>
        <strain evidence="10 11">ME102</strain>
    </source>
</reference>
<dbReference type="GO" id="GO:0006508">
    <property type="term" value="P:proteolysis"/>
    <property type="evidence" value="ECO:0007669"/>
    <property type="project" value="UniProtKB-KW"/>
</dbReference>
<accession>A0A1Y0I694</accession>
<evidence type="ECO:0000256" key="4">
    <source>
        <dbReference type="ARBA" id="ARBA00022825"/>
    </source>
</evidence>
<evidence type="ECO:0000259" key="9">
    <source>
        <dbReference type="Pfam" id="PF00082"/>
    </source>
</evidence>
<name>A0A1Y0I694_9GAMM</name>
<evidence type="ECO:0000256" key="3">
    <source>
        <dbReference type="ARBA" id="ARBA00022801"/>
    </source>
</evidence>
<feature type="signal peptide" evidence="8">
    <location>
        <begin position="1"/>
        <end position="22"/>
    </location>
</feature>
<feature type="chain" id="PRO_5012463028" evidence="8">
    <location>
        <begin position="23"/>
        <end position="1073"/>
    </location>
</feature>
<dbReference type="PANTHER" id="PTHR43806">
    <property type="entry name" value="PEPTIDASE S8"/>
    <property type="match status" value="1"/>
</dbReference>
<dbReference type="InterPro" id="IPR050131">
    <property type="entry name" value="Peptidase_S8_subtilisin-like"/>
</dbReference>
<evidence type="ECO:0000256" key="5">
    <source>
        <dbReference type="PROSITE-ProRule" id="PRU01240"/>
    </source>
</evidence>
<proteinExistence type="inferred from homology"/>
<dbReference type="RefSeq" id="WP_087460792.1">
    <property type="nucleotide sequence ID" value="NZ_CP021425.1"/>
</dbReference>
<dbReference type="Pfam" id="PF00082">
    <property type="entry name" value="Peptidase_S8"/>
    <property type="match status" value="1"/>
</dbReference>
<sequence>MKPAKSWLAACIPMCTALSVQSATQVGNNLFLASGESLSIETAQLQPGTEIYGAEGSETVTADSSTSLILDGNIENLNLPLNYADYAIAINGTQLTFSVGGVEQIRFRGLNQPINVGFNDKNAVITLTGLGQIETALTDDTTFSLSGTVTGLSGGTITLANNETDTLDIGQNGPFTFTNGLNIGDVYDVSVNTQPTSQVCSVNNSEGVFTNGDISDVVVTCTESSVTVTLSGIVSAASNTDLDSDINDPQSTENVSNDTFDSAQNIANLITLSGFASAEGTGQALDRFGFSADASDIYAVSLQANQLVRMQVVDYAGTDTYQGDLDLYLYDSSQELIASSLSVNEFEEVTIPSSGNYFIQVSAFSGISKYTLKLDNSATAASPPDSTEQISGDFVANEAIVQLNTDSVATSGNLAQALHSQTLTVNQVQAQLSHNNPERAMLARWDGTQALSTLALSESAFSADLQRKNPEAYAKWQTLQHIKRLQQRSDVAFAHPNYLYQTKRVPNDTRYEFQWHYPIINLPQAWEITTGTPDAGNVIVSVIDTGVFLNHSDLQGQLVDGYDFISDPTNARDGDGIDNNADDPGDAAQLSSSSWHGTHVAGTVAAGTNNGIGVAGVSWGAKIMPLRTLGLYGGTDYDIIQAMLFSAGLSNDSGTVPPQRADIINMSLGGSGYSQSAQQAINAVRAAGVIIVAAAGNENTSQFSYPASYDGVISVSATDYNNNRAPYSNFGTRVDIAAPGGDTGADLNNDGYADGVLSTIVDDSTGTRQSTLSFYQGTSMATPHVAGVLALMKAVYPNLTPGQVDTLITNGDITNDQGASGRDDIYGHGIIDALKAVEAAQTLAQGGTTGPLPAVITASPSSLSLGIASSATLVLSNVGGESASILSVTDTASWLTVSAQSVDSNGLGTYLVSVDRTGLSESKYSATLTFSVSNNTTLNVQVSMQVGSTDTTGETGTLYLLLLDSELNAIDQMTPTDLGDGSFSYNFTNVSPGTYKIAGGSDIDNDNFVCQLGEICGGYPVFGKLSEITVTNQDISGLDFITEILSTFGATGQSHGEAKPVLLQRMDLQKNLK</sequence>
<dbReference type="InterPro" id="IPR023828">
    <property type="entry name" value="Peptidase_S8_Ser-AS"/>
</dbReference>
<dbReference type="InterPro" id="IPR022398">
    <property type="entry name" value="Peptidase_S8_His-AS"/>
</dbReference>
<dbReference type="PROSITE" id="PS00137">
    <property type="entry name" value="SUBTILASE_HIS"/>
    <property type="match status" value="1"/>
</dbReference>
<feature type="domain" description="Peptidase S8/S53" evidence="9">
    <location>
        <begin position="537"/>
        <end position="829"/>
    </location>
</feature>
<dbReference type="Gene3D" id="2.60.120.380">
    <property type="match status" value="1"/>
</dbReference>
<keyword evidence="8" id="KW-0732">Signal</keyword>
<keyword evidence="11" id="KW-1185">Reference proteome</keyword>
<protein>
    <submittedName>
        <fullName evidence="10">Peptidase S8 and S53, subtilisin, kexin, sedolisin</fullName>
    </submittedName>
</protein>
<dbReference type="Gene3D" id="3.40.50.200">
    <property type="entry name" value="Peptidase S8/S53 domain"/>
    <property type="match status" value="1"/>
</dbReference>
<feature type="active site" description="Charge relay system" evidence="5">
    <location>
        <position position="596"/>
    </location>
</feature>
<dbReference type="PROSITE" id="PS51892">
    <property type="entry name" value="SUBTILASE"/>
    <property type="match status" value="1"/>
</dbReference>
<evidence type="ECO:0000256" key="1">
    <source>
        <dbReference type="ARBA" id="ARBA00011073"/>
    </source>
</evidence>
<dbReference type="AlphaFoldDB" id="A0A1Y0I694"/>
<comment type="similarity">
    <text evidence="1 5 6">Belongs to the peptidase S8 family.</text>
</comment>
<dbReference type="PROSITE" id="PS00138">
    <property type="entry name" value="SUBTILASE_SER"/>
    <property type="match status" value="1"/>
</dbReference>
<evidence type="ECO:0000313" key="11">
    <source>
        <dbReference type="Proteomes" id="UP000196027"/>
    </source>
</evidence>
<organism evidence="10 11">
    <name type="scientific">Oleiphilus messinensis</name>
    <dbReference type="NCBI Taxonomy" id="141451"/>
    <lineage>
        <taxon>Bacteria</taxon>
        <taxon>Pseudomonadati</taxon>
        <taxon>Pseudomonadota</taxon>
        <taxon>Gammaproteobacteria</taxon>
        <taxon>Oceanospirillales</taxon>
        <taxon>Oleiphilaceae</taxon>
        <taxon>Oleiphilus</taxon>
    </lineage>
</organism>
<dbReference type="InterPro" id="IPR015500">
    <property type="entry name" value="Peptidase_S8_subtilisin-rel"/>
</dbReference>
<evidence type="ECO:0000256" key="2">
    <source>
        <dbReference type="ARBA" id="ARBA00022670"/>
    </source>
</evidence>
<dbReference type="OrthoDB" id="9790784at2"/>
<dbReference type="InterPro" id="IPR034176">
    <property type="entry name" value="Peptidases_S8_13"/>
</dbReference>
<dbReference type="InterPro" id="IPR036852">
    <property type="entry name" value="Peptidase_S8/S53_dom_sf"/>
</dbReference>
<dbReference type="EMBL" id="CP021425">
    <property type="protein sequence ID" value="ARU55719.1"/>
    <property type="molecule type" value="Genomic_DNA"/>
</dbReference>
<dbReference type="PROSITE" id="PS00136">
    <property type="entry name" value="SUBTILASE_ASP"/>
    <property type="match status" value="1"/>
</dbReference>
<feature type="active site" description="Charge relay system" evidence="5">
    <location>
        <position position="779"/>
    </location>
</feature>
<dbReference type="Proteomes" id="UP000196027">
    <property type="component" value="Chromosome"/>
</dbReference>
<evidence type="ECO:0000313" key="10">
    <source>
        <dbReference type="EMBL" id="ARU55719.1"/>
    </source>
</evidence>
<evidence type="ECO:0000256" key="8">
    <source>
        <dbReference type="SAM" id="SignalP"/>
    </source>
</evidence>
<dbReference type="GO" id="GO:0004252">
    <property type="term" value="F:serine-type endopeptidase activity"/>
    <property type="evidence" value="ECO:0007669"/>
    <property type="project" value="UniProtKB-UniRule"/>
</dbReference>
<dbReference type="InterPro" id="IPR000209">
    <property type="entry name" value="Peptidase_S8/S53_dom"/>
</dbReference>
<evidence type="ECO:0000256" key="6">
    <source>
        <dbReference type="RuleBase" id="RU003355"/>
    </source>
</evidence>
<keyword evidence="4 5" id="KW-0720">Serine protease</keyword>
<dbReference type="InterPro" id="IPR023827">
    <property type="entry name" value="Peptidase_S8_Asp-AS"/>
</dbReference>
<feature type="active site" description="Charge relay system" evidence="5">
    <location>
        <position position="544"/>
    </location>
</feature>
<gene>
    <name evidence="10" type="ORF">OLMES_1644</name>
</gene>
<dbReference type="PRINTS" id="PR00723">
    <property type="entry name" value="SUBTILISIN"/>
</dbReference>
<dbReference type="KEGG" id="ome:OLMES_1644"/>
<keyword evidence="2 5" id="KW-0645">Protease</keyword>
<keyword evidence="3 5" id="KW-0378">Hydrolase</keyword>